<dbReference type="Gene3D" id="3.30.420.10">
    <property type="entry name" value="Ribonuclease H-like superfamily/Ribonuclease H"/>
    <property type="match status" value="1"/>
</dbReference>
<dbReference type="AlphaFoldDB" id="A0A4Y2GJ69"/>
<proteinExistence type="predicted"/>
<evidence type="ECO:0000313" key="2">
    <source>
        <dbReference type="Proteomes" id="UP000499080"/>
    </source>
</evidence>
<accession>A0A4Y2GJ69</accession>
<dbReference type="InterPro" id="IPR036397">
    <property type="entry name" value="RNaseH_sf"/>
</dbReference>
<name>A0A4Y2GJ69_ARAVE</name>
<dbReference type="OrthoDB" id="4843387at2759"/>
<dbReference type="EMBL" id="BGPR01001364">
    <property type="protein sequence ID" value="GBM52084.1"/>
    <property type="molecule type" value="Genomic_DNA"/>
</dbReference>
<dbReference type="Proteomes" id="UP000499080">
    <property type="component" value="Unassembled WGS sequence"/>
</dbReference>
<keyword evidence="2" id="KW-1185">Reference proteome</keyword>
<reference evidence="1 2" key="1">
    <citation type="journal article" date="2019" name="Sci. Rep.">
        <title>Orb-weaving spider Araneus ventricosus genome elucidates the spidroin gene catalogue.</title>
        <authorList>
            <person name="Kono N."/>
            <person name="Nakamura H."/>
            <person name="Ohtoshi R."/>
            <person name="Moran D.A.P."/>
            <person name="Shinohara A."/>
            <person name="Yoshida Y."/>
            <person name="Fujiwara M."/>
            <person name="Mori M."/>
            <person name="Tomita M."/>
            <person name="Arakawa K."/>
        </authorList>
    </citation>
    <scope>NUCLEOTIDE SEQUENCE [LARGE SCALE GENOMIC DNA]</scope>
</reference>
<organism evidence="1 2">
    <name type="scientific">Araneus ventricosus</name>
    <name type="common">Orbweaver spider</name>
    <name type="synonym">Epeira ventricosa</name>
    <dbReference type="NCBI Taxonomy" id="182803"/>
    <lineage>
        <taxon>Eukaryota</taxon>
        <taxon>Metazoa</taxon>
        <taxon>Ecdysozoa</taxon>
        <taxon>Arthropoda</taxon>
        <taxon>Chelicerata</taxon>
        <taxon>Arachnida</taxon>
        <taxon>Araneae</taxon>
        <taxon>Araneomorphae</taxon>
        <taxon>Entelegynae</taxon>
        <taxon>Araneoidea</taxon>
        <taxon>Araneidae</taxon>
        <taxon>Araneus</taxon>
    </lineage>
</organism>
<dbReference type="GO" id="GO:0003676">
    <property type="term" value="F:nucleic acid binding"/>
    <property type="evidence" value="ECO:0007669"/>
    <property type="project" value="InterPro"/>
</dbReference>
<sequence length="117" mass="13171">MVWRRKNEELNPKNLVGTVKYGGGGVLVWGCMSASGLDWPAVLNQYERHFGTGLAGFNHGQMTRKVSELTAPLQASLPHQKEDVYPHTYDLTCNTADLQWNRVSSLKHLAPKPRPYH</sequence>
<evidence type="ECO:0000313" key="1">
    <source>
        <dbReference type="EMBL" id="GBM52084.1"/>
    </source>
</evidence>
<comment type="caution">
    <text evidence="1">The sequence shown here is derived from an EMBL/GenBank/DDBJ whole genome shotgun (WGS) entry which is preliminary data.</text>
</comment>
<protein>
    <submittedName>
        <fullName evidence="1">Uncharacterized protein</fullName>
    </submittedName>
</protein>
<gene>
    <name evidence="1" type="ORF">AVEN_131104_1</name>
</gene>